<name>A0A8J2K7T9_9HEXA</name>
<evidence type="ECO:0000313" key="2">
    <source>
        <dbReference type="EMBL" id="CAG7731049.1"/>
    </source>
</evidence>
<dbReference type="AlphaFoldDB" id="A0A8J2K7T9"/>
<comment type="caution">
    <text evidence="2">The sequence shown here is derived from an EMBL/GenBank/DDBJ whole genome shotgun (WGS) entry which is preliminary data.</text>
</comment>
<proteinExistence type="predicted"/>
<gene>
    <name evidence="2" type="ORF">AFUS01_LOCUS19658</name>
</gene>
<feature type="signal peptide" evidence="1">
    <location>
        <begin position="1"/>
        <end position="24"/>
    </location>
</feature>
<accession>A0A8J2K7T9</accession>
<organism evidence="2 3">
    <name type="scientific">Allacma fusca</name>
    <dbReference type="NCBI Taxonomy" id="39272"/>
    <lineage>
        <taxon>Eukaryota</taxon>
        <taxon>Metazoa</taxon>
        <taxon>Ecdysozoa</taxon>
        <taxon>Arthropoda</taxon>
        <taxon>Hexapoda</taxon>
        <taxon>Collembola</taxon>
        <taxon>Symphypleona</taxon>
        <taxon>Sminthuridae</taxon>
        <taxon>Allacma</taxon>
    </lineage>
</organism>
<evidence type="ECO:0000256" key="1">
    <source>
        <dbReference type="SAM" id="SignalP"/>
    </source>
</evidence>
<protein>
    <submittedName>
        <fullName evidence="2">Uncharacterized protein</fullName>
    </submittedName>
</protein>
<keyword evidence="3" id="KW-1185">Reference proteome</keyword>
<feature type="chain" id="PRO_5035191171" evidence="1">
    <location>
        <begin position="25"/>
        <end position="416"/>
    </location>
</feature>
<dbReference type="Proteomes" id="UP000708208">
    <property type="component" value="Unassembled WGS sequence"/>
</dbReference>
<dbReference type="EMBL" id="CAJVCH010204885">
    <property type="protein sequence ID" value="CAG7731049.1"/>
    <property type="molecule type" value="Genomic_DNA"/>
</dbReference>
<sequence length="416" mass="48212">MDFRRGTIWAVLLWAFSATAVITADNNEDTRYFQGDKQLAHNEKSGWLLPADFNLNLKTFQKILRNVSMLNIYDPYTRNTFSQLEDYADRNLPNEYSAGLRELLKLFDPLSVTTEPELVEVLNSPKARLHYGEGEIRREFDYDYTVARPTRGCFTFANHGMYLKLKDFESVETFGTCIRLFNGEKCSQQSVAFYPSEKLHWSYFLFPWFPSGSIGPCTPQELLWTKKQNKEVGNTSIILYEKEEIKDGLAYSPNILNFLEFPARDDETRPDSPVWLQTTGHAGSILKLWAKFHKKHLRPNETIAVQPSDVSQKVLGSMEVKEGDILGYVIHPKLGGPAETTYNIIPQSKWNWREWSRICTELVYDYLTTSSKVDPFVKLTLNFDYDQWNSSRPNGFSYWIEQTGSEIYYGYLTNLK</sequence>
<evidence type="ECO:0000313" key="3">
    <source>
        <dbReference type="Proteomes" id="UP000708208"/>
    </source>
</evidence>
<keyword evidence="1" id="KW-0732">Signal</keyword>
<reference evidence="2" key="1">
    <citation type="submission" date="2021-06" db="EMBL/GenBank/DDBJ databases">
        <authorList>
            <person name="Hodson N. C."/>
            <person name="Mongue J. A."/>
            <person name="Jaron S. K."/>
        </authorList>
    </citation>
    <scope>NUCLEOTIDE SEQUENCE</scope>
</reference>